<accession>A0AAU7NZI3</accession>
<name>A0AAU7NZI3_9GAMM</name>
<sequence length="134" mass="14923">MTSDLFNDSHIDWQTLGGIEHLQYSILDIDERNKIVDLIIKFAAGRQIILHRHKVRNNTFVIQGEHRLYHADGTLKEIRPAATPAVRPAMNLIVKAAAKWTPSSCSAFAGVMVCSMNSWTMTAISSLQSTCRTG</sequence>
<organism evidence="1 2">
    <name type="scientific">Methylomarinum roseum</name>
    <dbReference type="NCBI Taxonomy" id="3067653"/>
    <lineage>
        <taxon>Bacteria</taxon>
        <taxon>Pseudomonadati</taxon>
        <taxon>Pseudomonadota</taxon>
        <taxon>Gammaproteobacteria</taxon>
        <taxon>Methylococcales</taxon>
        <taxon>Methylococcaceae</taxon>
        <taxon>Methylomarinum</taxon>
    </lineage>
</organism>
<reference evidence="1 2" key="1">
    <citation type="journal article" date="2024" name="Microbiology">
        <title>Methylomarinum rosea sp. nov., a novel halophilic methanotrophic bacterium from the hypersaline Lake Elton.</title>
        <authorList>
            <person name="Suleimanov R.Z."/>
            <person name="Oshkin I.Y."/>
            <person name="Danilova O.V."/>
            <person name="Suzina N.E."/>
            <person name="Dedysh S.N."/>
        </authorList>
    </citation>
    <scope>NUCLEOTIDE SEQUENCE [LARGE SCALE GENOMIC DNA]</scope>
    <source>
        <strain evidence="1 2">Ch1-1</strain>
    </source>
</reference>
<dbReference type="Gene3D" id="2.60.120.10">
    <property type="entry name" value="Jelly Rolls"/>
    <property type="match status" value="1"/>
</dbReference>
<evidence type="ECO:0000313" key="2">
    <source>
        <dbReference type="Proteomes" id="UP001225378"/>
    </source>
</evidence>
<dbReference type="RefSeq" id="WP_305908603.1">
    <property type="nucleotide sequence ID" value="NZ_CP157743.1"/>
</dbReference>
<dbReference type="Proteomes" id="UP001225378">
    <property type="component" value="Chromosome"/>
</dbReference>
<dbReference type="EMBL" id="CP157743">
    <property type="protein sequence ID" value="XBS22414.1"/>
    <property type="molecule type" value="Genomic_DNA"/>
</dbReference>
<dbReference type="AlphaFoldDB" id="A0AAU7NZI3"/>
<keyword evidence="2" id="KW-1185">Reference proteome</keyword>
<dbReference type="InterPro" id="IPR011051">
    <property type="entry name" value="RmlC_Cupin_sf"/>
</dbReference>
<dbReference type="SUPFAM" id="SSF51182">
    <property type="entry name" value="RmlC-like cupins"/>
    <property type="match status" value="1"/>
</dbReference>
<protein>
    <submittedName>
        <fullName evidence="1">Uncharacterized protein</fullName>
    </submittedName>
</protein>
<dbReference type="InterPro" id="IPR014710">
    <property type="entry name" value="RmlC-like_jellyroll"/>
</dbReference>
<evidence type="ECO:0000313" key="1">
    <source>
        <dbReference type="EMBL" id="XBS22414.1"/>
    </source>
</evidence>
<proteinExistence type="predicted"/>
<gene>
    <name evidence="1" type="ORF">Q9L42_009870</name>
</gene>
<dbReference type="KEGG" id="mech:Q9L42_009870"/>